<evidence type="ECO:0000256" key="2">
    <source>
        <dbReference type="ARBA" id="ARBA00023125"/>
    </source>
</evidence>
<evidence type="ECO:0000256" key="1">
    <source>
        <dbReference type="ARBA" id="ARBA00023015"/>
    </source>
</evidence>
<proteinExistence type="predicted"/>
<dbReference type="Pfam" id="PF12833">
    <property type="entry name" value="HTH_18"/>
    <property type="match status" value="1"/>
</dbReference>
<feature type="domain" description="HTH araC/xylS-type" evidence="5">
    <location>
        <begin position="257"/>
        <end position="355"/>
    </location>
</feature>
<dbReference type="PANTHER" id="PTHR47893:SF1">
    <property type="entry name" value="REGULATORY PROTEIN PCHR"/>
    <property type="match status" value="1"/>
</dbReference>
<evidence type="ECO:0000313" key="6">
    <source>
        <dbReference type="EMBL" id="WXB03701.1"/>
    </source>
</evidence>
<gene>
    <name evidence="6" type="ORF">LVJ94_43200</name>
</gene>
<dbReference type="SUPFAM" id="SSF46689">
    <property type="entry name" value="Homeodomain-like"/>
    <property type="match status" value="2"/>
</dbReference>
<reference evidence="6" key="1">
    <citation type="submission" date="2021-12" db="EMBL/GenBank/DDBJ databases">
        <title>Discovery of the Pendulisporaceae a myxobacterial family with distinct sporulation behavior and unique specialized metabolism.</title>
        <authorList>
            <person name="Garcia R."/>
            <person name="Popoff A."/>
            <person name="Bader C.D."/>
            <person name="Loehr J."/>
            <person name="Walesch S."/>
            <person name="Walt C."/>
            <person name="Boldt J."/>
            <person name="Bunk B."/>
            <person name="Haeckl F.J.F.P.J."/>
            <person name="Gunesch A.P."/>
            <person name="Birkelbach J."/>
            <person name="Nuebel U."/>
            <person name="Pietschmann T."/>
            <person name="Bach T."/>
            <person name="Mueller R."/>
        </authorList>
    </citation>
    <scope>NUCLEOTIDE SEQUENCE</scope>
    <source>
        <strain evidence="6">MSr11367</strain>
    </source>
</reference>
<dbReference type="PANTHER" id="PTHR47893">
    <property type="entry name" value="REGULATORY PROTEIN PCHR"/>
    <property type="match status" value="1"/>
</dbReference>
<dbReference type="PROSITE" id="PS01124">
    <property type="entry name" value="HTH_ARAC_FAMILY_2"/>
    <property type="match status" value="1"/>
</dbReference>
<keyword evidence="1" id="KW-0805">Transcription regulation</keyword>
<feature type="region of interest" description="Disordered" evidence="4">
    <location>
        <begin position="1"/>
        <end position="21"/>
    </location>
</feature>
<protein>
    <submittedName>
        <fullName evidence="6">AraC family transcriptional regulator</fullName>
    </submittedName>
</protein>
<organism evidence="6 7">
    <name type="scientific">Pendulispora rubella</name>
    <dbReference type="NCBI Taxonomy" id="2741070"/>
    <lineage>
        <taxon>Bacteria</taxon>
        <taxon>Pseudomonadati</taxon>
        <taxon>Myxococcota</taxon>
        <taxon>Myxococcia</taxon>
        <taxon>Myxococcales</taxon>
        <taxon>Sorangiineae</taxon>
        <taxon>Pendulisporaceae</taxon>
        <taxon>Pendulispora</taxon>
    </lineage>
</organism>
<keyword evidence="3" id="KW-0804">Transcription</keyword>
<evidence type="ECO:0000256" key="4">
    <source>
        <dbReference type="SAM" id="MobiDB-lite"/>
    </source>
</evidence>
<sequence>MLDETNRTRRRKNAPGSAGRDLLLTPENLVANTVVAIHHLFGHGATKDVHGSPIPMGLRQPLGTQEGDGYWDFFHPAPYVMLSITDCTYRAPHWTPVQGENVFKVRLVCSGKLLDADGNPIVTGPGMFNSYHPCGVDSGYFIDAGAPTKFIVLHFFPEAISETLGLSMDELPSFLAKPLMGMESEIARDVGPLSPAMLETAREVFESRHLFSGGYQRNFLRAKCLEILTRVTSEARDAEFREGAVLEFSARDRQAVADACEHLALHYGKPPSIRALARRVGMSGTQLKQAFRHLTGTTIYAFVLDVRMRRASTMLRAGEHSISEIAYAVGYSYPANFSLAFKRHYGFLPRALKPRHRG</sequence>
<keyword evidence="7" id="KW-1185">Reference proteome</keyword>
<dbReference type="PROSITE" id="PS00041">
    <property type="entry name" value="HTH_ARAC_FAMILY_1"/>
    <property type="match status" value="1"/>
</dbReference>
<dbReference type="Gene3D" id="1.10.10.60">
    <property type="entry name" value="Homeodomain-like"/>
    <property type="match status" value="1"/>
</dbReference>
<evidence type="ECO:0000256" key="3">
    <source>
        <dbReference type="ARBA" id="ARBA00023163"/>
    </source>
</evidence>
<dbReference type="InterPro" id="IPR009057">
    <property type="entry name" value="Homeodomain-like_sf"/>
</dbReference>
<keyword evidence="2" id="KW-0238">DNA-binding</keyword>
<dbReference type="SMART" id="SM00342">
    <property type="entry name" value="HTH_ARAC"/>
    <property type="match status" value="1"/>
</dbReference>
<evidence type="ECO:0000259" key="5">
    <source>
        <dbReference type="PROSITE" id="PS01124"/>
    </source>
</evidence>
<dbReference type="InterPro" id="IPR018062">
    <property type="entry name" value="HTH_AraC-typ_CS"/>
</dbReference>
<dbReference type="RefSeq" id="WP_394833334.1">
    <property type="nucleotide sequence ID" value="NZ_CP089929.1"/>
</dbReference>
<name>A0ABZ2L397_9BACT</name>
<dbReference type="EMBL" id="CP089983">
    <property type="protein sequence ID" value="WXB03701.1"/>
    <property type="molecule type" value="Genomic_DNA"/>
</dbReference>
<dbReference type="Proteomes" id="UP001374803">
    <property type="component" value="Chromosome"/>
</dbReference>
<accession>A0ABZ2L397</accession>
<evidence type="ECO:0000313" key="7">
    <source>
        <dbReference type="Proteomes" id="UP001374803"/>
    </source>
</evidence>
<dbReference type="InterPro" id="IPR053142">
    <property type="entry name" value="PchR_regulatory_protein"/>
</dbReference>
<dbReference type="InterPro" id="IPR018060">
    <property type="entry name" value="HTH_AraC"/>
</dbReference>